<comment type="caution">
    <text evidence="2">The sequence shown here is derived from an EMBL/GenBank/DDBJ whole genome shotgun (WGS) entry which is preliminary data.</text>
</comment>
<accession>A0A7W7Z6H8</accession>
<dbReference type="AlphaFoldDB" id="A0A7W7Z6H8"/>
<dbReference type="InterPro" id="IPR016181">
    <property type="entry name" value="Acyl_CoA_acyltransferase"/>
</dbReference>
<dbReference type="RefSeq" id="WP_246432999.1">
    <property type="nucleotide sequence ID" value="NZ_JACHIH010000027.1"/>
</dbReference>
<sequence length="160" mass="17431">MTPRDLAAVNTIAVRVHPDYPEDAAVFAERLALHAGGCFILQGDVDPVGYLISHPWHFAEPPALNVQLRALPAPASTYYIHDLALLPEARGSGAAAAAVRMLIPLARTQDMRNISLVAVNNSVQFWQQQGFHIHVDDALAQKLMSYDAAACYMVRDLSSV</sequence>
<keyword evidence="2" id="KW-0808">Transferase</keyword>
<dbReference type="Proteomes" id="UP000542353">
    <property type="component" value="Unassembled WGS sequence"/>
</dbReference>
<dbReference type="InterPro" id="IPR000182">
    <property type="entry name" value="GNAT_dom"/>
</dbReference>
<name>A0A7W7Z6H8_9BRAD</name>
<organism evidence="2 3">
    <name type="scientific">Rhodopseudomonas rhenobacensis</name>
    <dbReference type="NCBI Taxonomy" id="87461"/>
    <lineage>
        <taxon>Bacteria</taxon>
        <taxon>Pseudomonadati</taxon>
        <taxon>Pseudomonadota</taxon>
        <taxon>Alphaproteobacteria</taxon>
        <taxon>Hyphomicrobiales</taxon>
        <taxon>Nitrobacteraceae</taxon>
        <taxon>Rhodopseudomonas</taxon>
    </lineage>
</organism>
<dbReference type="PROSITE" id="PS51186">
    <property type="entry name" value="GNAT"/>
    <property type="match status" value="1"/>
</dbReference>
<keyword evidence="3" id="KW-1185">Reference proteome</keyword>
<dbReference type="EMBL" id="JACHIH010000027">
    <property type="protein sequence ID" value="MBB5048886.1"/>
    <property type="molecule type" value="Genomic_DNA"/>
</dbReference>
<reference evidence="2 3" key="1">
    <citation type="submission" date="2020-08" db="EMBL/GenBank/DDBJ databases">
        <title>Genomic Encyclopedia of Type Strains, Phase IV (KMG-IV): sequencing the most valuable type-strain genomes for metagenomic binning, comparative biology and taxonomic classification.</title>
        <authorList>
            <person name="Goeker M."/>
        </authorList>
    </citation>
    <scope>NUCLEOTIDE SEQUENCE [LARGE SCALE GENOMIC DNA]</scope>
    <source>
        <strain evidence="2 3">DSM 12706</strain>
    </source>
</reference>
<dbReference type="GO" id="GO:0016747">
    <property type="term" value="F:acyltransferase activity, transferring groups other than amino-acyl groups"/>
    <property type="evidence" value="ECO:0007669"/>
    <property type="project" value="InterPro"/>
</dbReference>
<evidence type="ECO:0000313" key="2">
    <source>
        <dbReference type="EMBL" id="MBB5048886.1"/>
    </source>
</evidence>
<evidence type="ECO:0000259" key="1">
    <source>
        <dbReference type="PROSITE" id="PS51186"/>
    </source>
</evidence>
<gene>
    <name evidence="2" type="ORF">HNR60_003657</name>
</gene>
<evidence type="ECO:0000313" key="3">
    <source>
        <dbReference type="Proteomes" id="UP000542353"/>
    </source>
</evidence>
<feature type="domain" description="N-acetyltransferase" evidence="1">
    <location>
        <begin position="1"/>
        <end position="158"/>
    </location>
</feature>
<proteinExistence type="predicted"/>
<dbReference type="SUPFAM" id="SSF55729">
    <property type="entry name" value="Acyl-CoA N-acyltransferases (Nat)"/>
    <property type="match status" value="1"/>
</dbReference>
<protein>
    <submittedName>
        <fullName evidence="2">GNAT superfamily N-acetyltransferase</fullName>
    </submittedName>
</protein>
<dbReference type="Gene3D" id="3.40.630.30">
    <property type="match status" value="1"/>
</dbReference>
<dbReference type="Pfam" id="PF00583">
    <property type="entry name" value="Acetyltransf_1"/>
    <property type="match status" value="1"/>
</dbReference>